<dbReference type="SUPFAM" id="SSF52540">
    <property type="entry name" value="P-loop containing nucleoside triphosphate hydrolases"/>
    <property type="match status" value="1"/>
</dbReference>
<keyword evidence="6 13" id="KW-0441">Lipid A biosynthesis</keyword>
<evidence type="ECO:0000256" key="6">
    <source>
        <dbReference type="ARBA" id="ARBA00022556"/>
    </source>
</evidence>
<evidence type="ECO:0000256" key="14">
    <source>
        <dbReference type="SAM" id="Phobius"/>
    </source>
</evidence>
<proteinExistence type="inferred from homology"/>
<keyword evidence="14" id="KW-1133">Transmembrane helix</keyword>
<comment type="similarity">
    <text evidence="13">Belongs to the LpxK family.</text>
</comment>
<keyword evidence="16" id="KW-1185">Reference proteome</keyword>
<dbReference type="PANTHER" id="PTHR42724:SF1">
    <property type="entry name" value="TETRAACYLDISACCHARIDE 4'-KINASE, MITOCHONDRIAL-RELATED"/>
    <property type="match status" value="1"/>
</dbReference>
<accession>A0ABP9F9L5</accession>
<keyword evidence="10 13" id="KW-0067">ATP-binding</keyword>
<evidence type="ECO:0000256" key="7">
    <source>
        <dbReference type="ARBA" id="ARBA00022679"/>
    </source>
</evidence>
<keyword evidence="11 13" id="KW-0443">Lipid metabolism</keyword>
<comment type="function">
    <text evidence="1 13">Transfers the gamma-phosphate of ATP to the 4'-position of a tetraacyldisaccharide 1-phosphate intermediate (termed DS-1-P) to form tetraacyldisaccharide 1,4'-bis-phosphate (lipid IVA).</text>
</comment>
<dbReference type="Pfam" id="PF02606">
    <property type="entry name" value="LpxK"/>
    <property type="match status" value="1"/>
</dbReference>
<evidence type="ECO:0000256" key="3">
    <source>
        <dbReference type="ARBA" id="ARBA00012071"/>
    </source>
</evidence>
<protein>
    <recommendedName>
        <fullName evidence="4 13">Tetraacyldisaccharide 4'-kinase</fullName>
        <ecNumber evidence="3 13">2.7.1.130</ecNumber>
    </recommendedName>
    <alternativeName>
        <fullName evidence="12 13">Lipid A 4'-kinase</fullName>
    </alternativeName>
</protein>
<evidence type="ECO:0000256" key="1">
    <source>
        <dbReference type="ARBA" id="ARBA00002274"/>
    </source>
</evidence>
<dbReference type="InterPro" id="IPR027417">
    <property type="entry name" value="P-loop_NTPase"/>
</dbReference>
<evidence type="ECO:0000313" key="16">
    <source>
        <dbReference type="Proteomes" id="UP001499988"/>
    </source>
</evidence>
<keyword evidence="5 13" id="KW-0444">Lipid biosynthesis</keyword>
<organism evidence="15 16">
    <name type="scientific">Ferrimonas pelagia</name>
    <dbReference type="NCBI Taxonomy" id="1177826"/>
    <lineage>
        <taxon>Bacteria</taxon>
        <taxon>Pseudomonadati</taxon>
        <taxon>Pseudomonadota</taxon>
        <taxon>Gammaproteobacteria</taxon>
        <taxon>Alteromonadales</taxon>
        <taxon>Ferrimonadaceae</taxon>
        <taxon>Ferrimonas</taxon>
    </lineage>
</organism>
<evidence type="ECO:0000256" key="12">
    <source>
        <dbReference type="ARBA" id="ARBA00029757"/>
    </source>
</evidence>
<evidence type="ECO:0000256" key="4">
    <source>
        <dbReference type="ARBA" id="ARBA00016436"/>
    </source>
</evidence>
<dbReference type="NCBIfam" id="TIGR00682">
    <property type="entry name" value="lpxK"/>
    <property type="match status" value="1"/>
</dbReference>
<keyword evidence="7 13" id="KW-0808">Transferase</keyword>
<gene>
    <name evidence="13 15" type="primary">lpxK</name>
    <name evidence="15" type="ORF">GCM10023333_32070</name>
</gene>
<keyword evidence="9 13" id="KW-0418">Kinase</keyword>
<dbReference type="EC" id="2.7.1.130" evidence="3 13"/>
<evidence type="ECO:0000256" key="9">
    <source>
        <dbReference type="ARBA" id="ARBA00022777"/>
    </source>
</evidence>
<dbReference type="HAMAP" id="MF_00409">
    <property type="entry name" value="LpxK"/>
    <property type="match status" value="1"/>
</dbReference>
<reference evidence="16" key="1">
    <citation type="journal article" date="2019" name="Int. J. Syst. Evol. Microbiol.">
        <title>The Global Catalogue of Microorganisms (GCM) 10K type strain sequencing project: providing services to taxonomists for standard genome sequencing and annotation.</title>
        <authorList>
            <consortium name="The Broad Institute Genomics Platform"/>
            <consortium name="The Broad Institute Genome Sequencing Center for Infectious Disease"/>
            <person name="Wu L."/>
            <person name="Ma J."/>
        </authorList>
    </citation>
    <scope>NUCLEOTIDE SEQUENCE [LARGE SCALE GENOMIC DNA]</scope>
    <source>
        <strain evidence="16">JCM 18401</strain>
    </source>
</reference>
<comment type="caution">
    <text evidence="15">The sequence shown here is derived from an EMBL/GenBank/DDBJ whole genome shotgun (WGS) entry which is preliminary data.</text>
</comment>
<comment type="pathway">
    <text evidence="2 13">Glycolipid biosynthesis; lipid IV(A) biosynthesis; lipid IV(A) from (3R)-3-hydroxytetradecanoyl-[acyl-carrier-protein] and UDP-N-acetyl-alpha-D-glucosamine: step 6/6.</text>
</comment>
<evidence type="ECO:0000256" key="2">
    <source>
        <dbReference type="ARBA" id="ARBA00004870"/>
    </source>
</evidence>
<keyword evidence="14" id="KW-0812">Transmembrane</keyword>
<keyword evidence="14" id="KW-0472">Membrane</keyword>
<evidence type="ECO:0000256" key="5">
    <source>
        <dbReference type="ARBA" id="ARBA00022516"/>
    </source>
</evidence>
<dbReference type="InterPro" id="IPR003758">
    <property type="entry name" value="LpxK"/>
</dbReference>
<evidence type="ECO:0000256" key="11">
    <source>
        <dbReference type="ARBA" id="ARBA00023098"/>
    </source>
</evidence>
<sequence length="332" mass="36001">MALQGRVEQAWQQGHPLLWLLLPLTALFILITTVRRALYRLGLKRQPVLAVPVVVVGNISVGGNGKTPTVLYLIDLLQRQGYRPGIISRGYGGKATRYPLWVSADTPASECGDEPALMAQRTGVPVVVGPDRVAAAQRLIDSGEVDIIVSDDGMQHYRLGRTLEVAVIDGQRRFGNGHRLPMGPLRESVARLQHCDLIINNGGPAQSGEALMTLAPEAWRRVDSGAQAAPDGPCVAMAGIGHPPRFFATLAQLGIPVVAQHGFADHQAFDAAQLDRITPTGHALLMTEKDAVKCRSFARPNWYYLPVTASLGPDFDSQFMAKLKEKLDGVRQ</sequence>
<feature type="binding site" evidence="13">
    <location>
        <begin position="60"/>
        <end position="67"/>
    </location>
    <ligand>
        <name>ATP</name>
        <dbReference type="ChEBI" id="CHEBI:30616"/>
    </ligand>
</feature>
<evidence type="ECO:0000256" key="13">
    <source>
        <dbReference type="HAMAP-Rule" id="MF_00409"/>
    </source>
</evidence>
<dbReference type="EMBL" id="BAABJZ010000097">
    <property type="protein sequence ID" value="GAA4896422.1"/>
    <property type="molecule type" value="Genomic_DNA"/>
</dbReference>
<comment type="catalytic activity">
    <reaction evidence="13">
        <text>a lipid A disaccharide + ATP = a lipid IVA + ADP + H(+)</text>
        <dbReference type="Rhea" id="RHEA:67840"/>
        <dbReference type="ChEBI" id="CHEBI:15378"/>
        <dbReference type="ChEBI" id="CHEBI:30616"/>
        <dbReference type="ChEBI" id="CHEBI:176343"/>
        <dbReference type="ChEBI" id="CHEBI:176425"/>
        <dbReference type="ChEBI" id="CHEBI:456216"/>
        <dbReference type="EC" id="2.7.1.130"/>
    </reaction>
</comment>
<keyword evidence="8 13" id="KW-0547">Nucleotide-binding</keyword>
<evidence type="ECO:0000256" key="8">
    <source>
        <dbReference type="ARBA" id="ARBA00022741"/>
    </source>
</evidence>
<feature type="transmembrane region" description="Helical" evidence="14">
    <location>
        <begin position="17"/>
        <end position="38"/>
    </location>
</feature>
<evidence type="ECO:0000256" key="10">
    <source>
        <dbReference type="ARBA" id="ARBA00022840"/>
    </source>
</evidence>
<name>A0ABP9F9L5_9GAMM</name>
<evidence type="ECO:0000313" key="15">
    <source>
        <dbReference type="EMBL" id="GAA4896422.1"/>
    </source>
</evidence>
<dbReference type="PANTHER" id="PTHR42724">
    <property type="entry name" value="TETRAACYLDISACCHARIDE 4'-KINASE"/>
    <property type="match status" value="1"/>
</dbReference>
<dbReference type="Proteomes" id="UP001499988">
    <property type="component" value="Unassembled WGS sequence"/>
</dbReference>